<keyword evidence="1" id="KW-0227">DNA damage</keyword>
<sequence length="395" mass="45939">MGSTLQSNFTTESRYIVRKVGQGDNKEQIINWNEVKEYSDGLFMCAMEGWMRAEGIPLQKLSHAIKRLAVHLKDEQKIFFNEDQELLAAETADKKKSTLMAFFDLNQFSKEKYGEKITDNKDDSRNYQYSEIPEFFTFKIPERQWCFKSKKGKSALGRIYHVPVKEKELYYLRVLLHHIKGACNYEDQRTVNGIQFETNHDAVQYLGLLADDQEWIFALNEAATLRMPQQLRELFVYILLFCNPENPQNLFNNFITQLSEDFLLKNNNDEKLSMWLAFLDISEIYGDTYPPLDTMIKCQCPDSYDNQFEYSANVFKTNDQILTLENLNDTQRIYAQEIINAVKDESIIQRCFFLDGPAGTGKTYTYNVLNYILDNEGFNVLNCAYTGIAATPLPE</sequence>
<dbReference type="InterPro" id="IPR027417">
    <property type="entry name" value="P-loop_NTPase"/>
</dbReference>
<dbReference type="Gene3D" id="3.40.50.300">
    <property type="entry name" value="P-loop containing nucleotide triphosphate hydrolases"/>
    <property type="match status" value="1"/>
</dbReference>
<protein>
    <recommendedName>
        <fullName evidence="1">ATP-dependent DNA helicase</fullName>
        <ecNumber evidence="1">5.6.2.3</ecNumber>
    </recommendedName>
</protein>
<comment type="catalytic activity">
    <reaction evidence="1">
        <text>ATP + H2O = ADP + phosphate + H(+)</text>
        <dbReference type="Rhea" id="RHEA:13065"/>
        <dbReference type="ChEBI" id="CHEBI:15377"/>
        <dbReference type="ChEBI" id="CHEBI:15378"/>
        <dbReference type="ChEBI" id="CHEBI:30616"/>
        <dbReference type="ChEBI" id="CHEBI:43474"/>
        <dbReference type="ChEBI" id="CHEBI:456216"/>
        <dbReference type="EC" id="5.6.2.3"/>
    </reaction>
</comment>
<proteinExistence type="inferred from homology"/>
<gene>
    <name evidence="3" type="ORF">EZS28_043950</name>
</gene>
<keyword evidence="1" id="KW-0378">Hydrolase</keyword>
<evidence type="ECO:0000313" key="4">
    <source>
        <dbReference type="Proteomes" id="UP000324800"/>
    </source>
</evidence>
<dbReference type="GO" id="GO:0000723">
    <property type="term" value="P:telomere maintenance"/>
    <property type="evidence" value="ECO:0007669"/>
    <property type="project" value="InterPro"/>
</dbReference>
<dbReference type="Proteomes" id="UP000324800">
    <property type="component" value="Unassembled WGS sequence"/>
</dbReference>
<dbReference type="EMBL" id="SNRW01026824">
    <property type="protein sequence ID" value="KAA6360523.1"/>
    <property type="molecule type" value="Genomic_DNA"/>
</dbReference>
<comment type="cofactor">
    <cofactor evidence="1">
        <name>Mg(2+)</name>
        <dbReference type="ChEBI" id="CHEBI:18420"/>
    </cofactor>
</comment>
<keyword evidence="1" id="KW-0233">DNA recombination</keyword>
<dbReference type="PANTHER" id="PTHR10492:SF57">
    <property type="entry name" value="ATP-DEPENDENT DNA HELICASE"/>
    <property type="match status" value="1"/>
</dbReference>
<keyword evidence="1 3" id="KW-0347">Helicase</keyword>
<dbReference type="Pfam" id="PF05970">
    <property type="entry name" value="PIF1"/>
    <property type="match status" value="1"/>
</dbReference>
<dbReference type="PANTHER" id="PTHR10492">
    <property type="match status" value="1"/>
</dbReference>
<keyword evidence="1" id="KW-0234">DNA repair</keyword>
<organism evidence="3 4">
    <name type="scientific">Streblomastix strix</name>
    <dbReference type="NCBI Taxonomy" id="222440"/>
    <lineage>
        <taxon>Eukaryota</taxon>
        <taxon>Metamonada</taxon>
        <taxon>Preaxostyla</taxon>
        <taxon>Oxymonadida</taxon>
        <taxon>Streblomastigidae</taxon>
        <taxon>Streblomastix</taxon>
    </lineage>
</organism>
<dbReference type="GO" id="GO:0006281">
    <property type="term" value="P:DNA repair"/>
    <property type="evidence" value="ECO:0007669"/>
    <property type="project" value="UniProtKB-KW"/>
</dbReference>
<dbReference type="GO" id="GO:0043139">
    <property type="term" value="F:5'-3' DNA helicase activity"/>
    <property type="evidence" value="ECO:0007669"/>
    <property type="project" value="UniProtKB-EC"/>
</dbReference>
<comment type="caution">
    <text evidence="3">The sequence shown here is derived from an EMBL/GenBank/DDBJ whole genome shotgun (WGS) entry which is preliminary data.</text>
</comment>
<dbReference type="EC" id="5.6.2.3" evidence="1"/>
<name>A0A5J4TRI0_9EUKA</name>
<evidence type="ECO:0000259" key="2">
    <source>
        <dbReference type="Pfam" id="PF05970"/>
    </source>
</evidence>
<dbReference type="GO" id="GO:0006310">
    <property type="term" value="P:DNA recombination"/>
    <property type="evidence" value="ECO:0007669"/>
    <property type="project" value="UniProtKB-KW"/>
</dbReference>
<dbReference type="GO" id="GO:0005524">
    <property type="term" value="F:ATP binding"/>
    <property type="evidence" value="ECO:0007669"/>
    <property type="project" value="UniProtKB-KW"/>
</dbReference>
<dbReference type="GO" id="GO:0016887">
    <property type="term" value="F:ATP hydrolysis activity"/>
    <property type="evidence" value="ECO:0007669"/>
    <property type="project" value="RHEA"/>
</dbReference>
<dbReference type="InterPro" id="IPR010285">
    <property type="entry name" value="DNA_helicase_pif1-like_DEAD"/>
</dbReference>
<reference evidence="3 4" key="1">
    <citation type="submission" date="2019-03" db="EMBL/GenBank/DDBJ databases">
        <title>Single cell metagenomics reveals metabolic interactions within the superorganism composed of flagellate Streblomastix strix and complex community of Bacteroidetes bacteria on its surface.</title>
        <authorList>
            <person name="Treitli S.C."/>
            <person name="Kolisko M."/>
            <person name="Husnik F."/>
            <person name="Keeling P."/>
            <person name="Hampl V."/>
        </authorList>
    </citation>
    <scope>NUCLEOTIDE SEQUENCE [LARGE SCALE GENOMIC DNA]</scope>
    <source>
        <strain evidence="3">ST1C</strain>
    </source>
</reference>
<feature type="non-terminal residue" evidence="3">
    <location>
        <position position="395"/>
    </location>
</feature>
<evidence type="ECO:0000313" key="3">
    <source>
        <dbReference type="EMBL" id="KAA6360523.1"/>
    </source>
</evidence>
<keyword evidence="1" id="KW-0067">ATP-binding</keyword>
<dbReference type="AlphaFoldDB" id="A0A5J4TRI0"/>
<dbReference type="OrthoDB" id="1728974at2759"/>
<feature type="domain" description="DNA helicase Pif1-like DEAD-box helicase" evidence="2">
    <location>
        <begin position="327"/>
        <end position="394"/>
    </location>
</feature>
<comment type="similarity">
    <text evidence="1">Belongs to the helicase family.</text>
</comment>
<evidence type="ECO:0000256" key="1">
    <source>
        <dbReference type="RuleBase" id="RU363044"/>
    </source>
</evidence>
<keyword evidence="1" id="KW-0547">Nucleotide-binding</keyword>
<accession>A0A5J4TRI0</accession>
<dbReference type="SUPFAM" id="SSF52540">
    <property type="entry name" value="P-loop containing nucleoside triphosphate hydrolases"/>
    <property type="match status" value="1"/>
</dbReference>